<keyword evidence="1" id="KW-0863">Zinc-finger</keyword>
<comment type="caution">
    <text evidence="3">The sequence shown here is derived from an EMBL/GenBank/DDBJ whole genome shotgun (WGS) entry which is preliminary data.</text>
</comment>
<accession>A0A7J6TG62</accession>
<keyword evidence="1" id="KW-0862">Zinc</keyword>
<dbReference type="SUPFAM" id="SSF57850">
    <property type="entry name" value="RING/U-box"/>
    <property type="match status" value="1"/>
</dbReference>
<protein>
    <recommendedName>
        <fullName evidence="2">RING-type domain-containing protein</fullName>
    </recommendedName>
</protein>
<proteinExistence type="predicted"/>
<dbReference type="PROSITE" id="PS50089">
    <property type="entry name" value="ZF_RING_2"/>
    <property type="match status" value="1"/>
</dbReference>
<feature type="domain" description="RING-type" evidence="2">
    <location>
        <begin position="23"/>
        <end position="62"/>
    </location>
</feature>
<dbReference type="InterPro" id="IPR001841">
    <property type="entry name" value="Znf_RING"/>
</dbReference>
<sequence>MNLSPHSITFRIKDLYPEDDEECVVCYSPTRVLDVQCSTCGVFVCKECLPQLQKPAECPHCRSLSRWQRFNAVGLRVRKMLLSFLNDRILDTLEEAAARLPPMGKSCRGGIISRRATVGDGCGKNSDSAFSECRCEMCEGCSAEDYDGAELYGRHLSRDGQPSASLLRGLVKTRSVLHAILSFLVCDNEERLGDQSLPLSGPAIAPIPSAACSRDGTHSSL</sequence>
<dbReference type="Proteomes" id="UP000574390">
    <property type="component" value="Unassembled WGS sequence"/>
</dbReference>
<evidence type="ECO:0000313" key="3">
    <source>
        <dbReference type="EMBL" id="KAF4743396.1"/>
    </source>
</evidence>
<dbReference type="AlphaFoldDB" id="A0A7J6TG62"/>
<keyword evidence="1" id="KW-0479">Metal-binding</keyword>
<evidence type="ECO:0000313" key="4">
    <source>
        <dbReference type="Proteomes" id="UP000574390"/>
    </source>
</evidence>
<organism evidence="3 4">
    <name type="scientific">Perkinsus olseni</name>
    <name type="common">Perkinsus atlanticus</name>
    <dbReference type="NCBI Taxonomy" id="32597"/>
    <lineage>
        <taxon>Eukaryota</taxon>
        <taxon>Sar</taxon>
        <taxon>Alveolata</taxon>
        <taxon>Perkinsozoa</taxon>
        <taxon>Perkinsea</taxon>
        <taxon>Perkinsida</taxon>
        <taxon>Perkinsidae</taxon>
        <taxon>Perkinsus</taxon>
    </lineage>
</organism>
<evidence type="ECO:0000259" key="2">
    <source>
        <dbReference type="PROSITE" id="PS50089"/>
    </source>
</evidence>
<name>A0A7J6TG62_PEROL</name>
<dbReference type="EMBL" id="JABANM010007973">
    <property type="protein sequence ID" value="KAF4743396.1"/>
    <property type="molecule type" value="Genomic_DNA"/>
</dbReference>
<gene>
    <name evidence="3" type="ORF">FOZ62_030353</name>
</gene>
<reference evidence="3 4" key="1">
    <citation type="submission" date="2020-04" db="EMBL/GenBank/DDBJ databases">
        <title>Perkinsus olseni comparative genomics.</title>
        <authorList>
            <person name="Bogema D.R."/>
        </authorList>
    </citation>
    <scope>NUCLEOTIDE SEQUENCE [LARGE SCALE GENOMIC DNA]</scope>
    <source>
        <strain evidence="3">ATCC PRA-205</strain>
    </source>
</reference>
<dbReference type="GO" id="GO:0008270">
    <property type="term" value="F:zinc ion binding"/>
    <property type="evidence" value="ECO:0007669"/>
    <property type="project" value="UniProtKB-KW"/>
</dbReference>
<evidence type="ECO:0000256" key="1">
    <source>
        <dbReference type="PROSITE-ProRule" id="PRU00175"/>
    </source>
</evidence>